<accession>A0A0C9ZLF8</accession>
<keyword evidence="2" id="KW-1185">Reference proteome</keyword>
<reference evidence="2" key="2">
    <citation type="submission" date="2015-01" db="EMBL/GenBank/DDBJ databases">
        <title>Evolutionary Origins and Diversification of the Mycorrhizal Mutualists.</title>
        <authorList>
            <consortium name="DOE Joint Genome Institute"/>
            <consortium name="Mycorrhizal Genomics Consortium"/>
            <person name="Kohler A."/>
            <person name="Kuo A."/>
            <person name="Nagy L.G."/>
            <person name="Floudas D."/>
            <person name="Copeland A."/>
            <person name="Barry K.W."/>
            <person name="Cichocki N."/>
            <person name="Veneault-Fourrey C."/>
            <person name="LaButti K."/>
            <person name="Lindquist E.A."/>
            <person name="Lipzen A."/>
            <person name="Lundell T."/>
            <person name="Morin E."/>
            <person name="Murat C."/>
            <person name="Riley R."/>
            <person name="Ohm R."/>
            <person name="Sun H."/>
            <person name="Tunlid A."/>
            <person name="Henrissat B."/>
            <person name="Grigoriev I.V."/>
            <person name="Hibbett D.S."/>
            <person name="Martin F."/>
        </authorList>
    </citation>
    <scope>NUCLEOTIDE SEQUENCE [LARGE SCALE GENOMIC DNA]</scope>
    <source>
        <strain evidence="2">441</strain>
    </source>
</reference>
<dbReference type="Proteomes" id="UP000054018">
    <property type="component" value="Unassembled WGS sequence"/>
</dbReference>
<dbReference type="HOGENOM" id="CLU_2747062_0_0_1"/>
<dbReference type="EMBL" id="KN833760">
    <property type="protein sequence ID" value="KIK20708.1"/>
    <property type="molecule type" value="Genomic_DNA"/>
</dbReference>
<gene>
    <name evidence="1" type="ORF">PISMIDRAFT_682109</name>
</gene>
<evidence type="ECO:0000313" key="2">
    <source>
        <dbReference type="Proteomes" id="UP000054018"/>
    </source>
</evidence>
<dbReference type="AlphaFoldDB" id="A0A0C9ZLF8"/>
<evidence type="ECO:0000313" key="1">
    <source>
        <dbReference type="EMBL" id="KIK20708.1"/>
    </source>
</evidence>
<proteinExistence type="predicted"/>
<name>A0A0C9ZLF8_9AGAM</name>
<feature type="non-terminal residue" evidence="1">
    <location>
        <position position="71"/>
    </location>
</feature>
<reference evidence="1 2" key="1">
    <citation type="submission" date="2014-04" db="EMBL/GenBank/DDBJ databases">
        <authorList>
            <consortium name="DOE Joint Genome Institute"/>
            <person name="Kuo A."/>
            <person name="Kohler A."/>
            <person name="Costa M.D."/>
            <person name="Nagy L.G."/>
            <person name="Floudas D."/>
            <person name="Copeland A."/>
            <person name="Barry K.W."/>
            <person name="Cichocki N."/>
            <person name="Veneault-Fourrey C."/>
            <person name="LaButti K."/>
            <person name="Lindquist E.A."/>
            <person name="Lipzen A."/>
            <person name="Lundell T."/>
            <person name="Morin E."/>
            <person name="Murat C."/>
            <person name="Sun H."/>
            <person name="Tunlid A."/>
            <person name="Henrissat B."/>
            <person name="Grigoriev I.V."/>
            <person name="Hibbett D.S."/>
            <person name="Martin F."/>
            <person name="Nordberg H.P."/>
            <person name="Cantor M.N."/>
            <person name="Hua S.X."/>
        </authorList>
    </citation>
    <scope>NUCLEOTIDE SEQUENCE [LARGE SCALE GENOMIC DNA]</scope>
    <source>
        <strain evidence="1 2">441</strain>
    </source>
</reference>
<organism evidence="1 2">
    <name type="scientific">Pisolithus microcarpus 441</name>
    <dbReference type="NCBI Taxonomy" id="765257"/>
    <lineage>
        <taxon>Eukaryota</taxon>
        <taxon>Fungi</taxon>
        <taxon>Dikarya</taxon>
        <taxon>Basidiomycota</taxon>
        <taxon>Agaricomycotina</taxon>
        <taxon>Agaricomycetes</taxon>
        <taxon>Agaricomycetidae</taxon>
        <taxon>Boletales</taxon>
        <taxon>Sclerodermatineae</taxon>
        <taxon>Pisolithaceae</taxon>
        <taxon>Pisolithus</taxon>
    </lineage>
</organism>
<protein>
    <submittedName>
        <fullName evidence="1">Uncharacterized protein</fullName>
    </submittedName>
</protein>
<sequence>MYDKYNDLLARLEEPLVKPRGRSRFHKLMHLLSFVHAFTIHFQVCSTSNSYSYSSPLRWWIPSCRRLQLCF</sequence>